<dbReference type="InterPro" id="IPR007395">
    <property type="entry name" value="Zn_peptidase_2"/>
</dbReference>
<gene>
    <name evidence="2" type="ORF">IFK94_12715</name>
</gene>
<proteinExistence type="predicted"/>
<organism evidence="2 3">
    <name type="scientific">Candidatus Polarisedimenticola svalbardensis</name>
    <dbReference type="NCBI Taxonomy" id="2886004"/>
    <lineage>
        <taxon>Bacteria</taxon>
        <taxon>Pseudomonadati</taxon>
        <taxon>Acidobacteriota</taxon>
        <taxon>Candidatus Polarisedimenticolia</taxon>
        <taxon>Candidatus Polarisedimenticolales</taxon>
        <taxon>Candidatus Polarisedimenticolaceae</taxon>
        <taxon>Candidatus Polarisedimenticola</taxon>
    </lineage>
</organism>
<keyword evidence="1" id="KW-1133">Transmembrane helix</keyword>
<evidence type="ECO:0000313" key="2">
    <source>
        <dbReference type="EMBL" id="MBD3868981.1"/>
    </source>
</evidence>
<dbReference type="Proteomes" id="UP000648239">
    <property type="component" value="Unassembled WGS sequence"/>
</dbReference>
<dbReference type="Pfam" id="PF04298">
    <property type="entry name" value="Zn_peptidase_2"/>
    <property type="match status" value="1"/>
</dbReference>
<dbReference type="EMBL" id="JACXWD010000052">
    <property type="protein sequence ID" value="MBD3868981.1"/>
    <property type="molecule type" value="Genomic_DNA"/>
</dbReference>
<comment type="caution">
    <text evidence="2">The sequence shown here is derived from an EMBL/GenBank/DDBJ whole genome shotgun (WGS) entry which is preliminary data.</text>
</comment>
<protein>
    <submittedName>
        <fullName evidence="2">Zinc metallopeptidase</fullName>
    </submittedName>
</protein>
<feature type="transmembrane region" description="Helical" evidence="1">
    <location>
        <begin position="119"/>
        <end position="140"/>
    </location>
</feature>
<feature type="transmembrane region" description="Helical" evidence="1">
    <location>
        <begin position="6"/>
        <end position="25"/>
    </location>
</feature>
<reference evidence="2 3" key="1">
    <citation type="submission" date="2020-08" db="EMBL/GenBank/DDBJ databases">
        <title>Acidobacteriota in marine sediments use diverse sulfur dissimilation pathways.</title>
        <authorList>
            <person name="Wasmund K."/>
        </authorList>
    </citation>
    <scope>NUCLEOTIDE SEQUENCE [LARGE SCALE GENOMIC DNA]</scope>
    <source>
        <strain evidence="2">MAG AM4</strain>
    </source>
</reference>
<feature type="transmembrane region" description="Helical" evidence="1">
    <location>
        <begin position="202"/>
        <end position="226"/>
    </location>
</feature>
<evidence type="ECO:0000256" key="1">
    <source>
        <dbReference type="SAM" id="Phobius"/>
    </source>
</evidence>
<name>A0A8J6Y9M2_9BACT</name>
<dbReference type="AlphaFoldDB" id="A0A8J6Y9M2"/>
<keyword evidence="1" id="KW-0812">Transmembrane</keyword>
<dbReference type="PANTHER" id="PTHR36434:SF1">
    <property type="entry name" value="MEMBRANE PROTEASE YUGP-RELATED"/>
    <property type="match status" value="1"/>
</dbReference>
<evidence type="ECO:0000313" key="3">
    <source>
        <dbReference type="Proteomes" id="UP000648239"/>
    </source>
</evidence>
<dbReference type="PANTHER" id="PTHR36434">
    <property type="entry name" value="MEMBRANE PROTEASE YUGP-RELATED"/>
    <property type="match status" value="1"/>
</dbReference>
<accession>A0A8J6Y9M2</accession>
<sequence>MFFDPIYWVVIGAGMLLSMWASARVKGTFAKFSKIRSGSGLTGAQVAQRILQANNVHDVKIEPVKGKLTDHYDPRSKTLRLSEPVYGSGSLSALGVAAHEVGHAIQHAEGYAMLAFRSWWVPVANTGSGLSMIVLIIAAVMGGAQSVLGANLALLGVALFATTTLFTLVTLPVEFDASKRALLSLQKGGIMPASELAGARKVLNAAGMTYVAAFITSLLTLLYWAYRLGLFGGRR</sequence>
<keyword evidence="1" id="KW-0472">Membrane</keyword>
<feature type="transmembrane region" description="Helical" evidence="1">
    <location>
        <begin position="152"/>
        <end position="173"/>
    </location>
</feature>